<evidence type="ECO:0000256" key="3">
    <source>
        <dbReference type="ARBA" id="ARBA00022576"/>
    </source>
</evidence>
<dbReference type="PANTHER" id="PTHR43206">
    <property type="entry name" value="AMINOTRANSFERASE"/>
    <property type="match status" value="1"/>
</dbReference>
<keyword evidence="5" id="KW-0812">Transmembrane</keyword>
<dbReference type="Gene3D" id="3.90.1150.10">
    <property type="entry name" value="Aspartate Aminotransferase, domain 1"/>
    <property type="match status" value="1"/>
</dbReference>
<dbReference type="GO" id="GO:0008483">
    <property type="term" value="F:transaminase activity"/>
    <property type="evidence" value="ECO:0007669"/>
    <property type="project" value="UniProtKB-KW"/>
</dbReference>
<name>A0A0D8XXL3_DICVI</name>
<keyword evidence="5" id="KW-1133">Transmembrane helix</keyword>
<evidence type="ECO:0000313" key="6">
    <source>
        <dbReference type="EMBL" id="KJH48572.1"/>
    </source>
</evidence>
<dbReference type="STRING" id="29172.A0A0D8XXL3"/>
<evidence type="ECO:0000256" key="1">
    <source>
        <dbReference type="ARBA" id="ARBA00001933"/>
    </source>
</evidence>
<dbReference type="PANTHER" id="PTHR43206:SF1">
    <property type="entry name" value="4-AMINOBUTYRATE AMINOTRANSFERASE, MITOCHONDRIAL"/>
    <property type="match status" value="1"/>
</dbReference>
<accession>A0A0D8XXL3</accession>
<sequence>MVLPKTCGDSLYFVGGDDVPDPPRVSLSLFCPPFAAMFCRVARQVTLTHSARNVTIIASQEPAGPLIRSKVPGPESVALKQKMEPLHQTTSVRIFVDYDKSFGNYMVDADGEQITLTFLRTISQLYLFLSIFSFITLMTVVLTSRTW</sequence>
<keyword evidence="5" id="KW-0472">Membrane</keyword>
<organism evidence="6 7">
    <name type="scientific">Dictyocaulus viviparus</name>
    <name type="common">Bovine lungworm</name>
    <dbReference type="NCBI Taxonomy" id="29172"/>
    <lineage>
        <taxon>Eukaryota</taxon>
        <taxon>Metazoa</taxon>
        <taxon>Ecdysozoa</taxon>
        <taxon>Nematoda</taxon>
        <taxon>Chromadorea</taxon>
        <taxon>Rhabditida</taxon>
        <taxon>Rhabditina</taxon>
        <taxon>Rhabditomorpha</taxon>
        <taxon>Strongyloidea</taxon>
        <taxon>Metastrongylidae</taxon>
        <taxon>Dictyocaulus</taxon>
    </lineage>
</organism>
<dbReference type="InterPro" id="IPR015422">
    <property type="entry name" value="PyrdxlP-dep_Trfase_small"/>
</dbReference>
<dbReference type="GO" id="GO:0005739">
    <property type="term" value="C:mitochondrion"/>
    <property type="evidence" value="ECO:0007669"/>
    <property type="project" value="TreeGrafter"/>
</dbReference>
<gene>
    <name evidence="6" type="ORF">DICVIV_05316</name>
</gene>
<protein>
    <submittedName>
        <fullName evidence="6">Uncharacterized protein</fullName>
    </submittedName>
</protein>
<proteinExistence type="inferred from homology"/>
<reference evidence="7" key="2">
    <citation type="journal article" date="2016" name="Sci. Rep.">
        <title>Dictyocaulus viviparus genome, variome and transcriptome elucidate lungworm biology and support future intervention.</title>
        <authorList>
            <person name="McNulty S.N."/>
            <person name="Strube C."/>
            <person name="Rosa B.A."/>
            <person name="Martin J.C."/>
            <person name="Tyagi R."/>
            <person name="Choi Y.J."/>
            <person name="Wang Q."/>
            <person name="Hallsworth Pepin K."/>
            <person name="Zhang X."/>
            <person name="Ozersky P."/>
            <person name="Wilson R.K."/>
            <person name="Sternberg P.W."/>
            <person name="Gasser R.B."/>
            <person name="Mitreva M."/>
        </authorList>
    </citation>
    <scope>NUCLEOTIDE SEQUENCE [LARGE SCALE GENOMIC DNA]</scope>
    <source>
        <strain evidence="7">HannoverDv2000</strain>
    </source>
</reference>
<keyword evidence="3" id="KW-0032">Aminotransferase</keyword>
<dbReference type="Proteomes" id="UP000053766">
    <property type="component" value="Unassembled WGS sequence"/>
</dbReference>
<evidence type="ECO:0000313" key="7">
    <source>
        <dbReference type="Proteomes" id="UP000053766"/>
    </source>
</evidence>
<comment type="similarity">
    <text evidence="2">Belongs to the class-III pyridoxal-phosphate-dependent aminotransferase family.</text>
</comment>
<dbReference type="GO" id="GO:0030170">
    <property type="term" value="F:pyridoxal phosphate binding"/>
    <property type="evidence" value="ECO:0007669"/>
    <property type="project" value="TreeGrafter"/>
</dbReference>
<evidence type="ECO:0000256" key="2">
    <source>
        <dbReference type="ARBA" id="ARBA00008954"/>
    </source>
</evidence>
<evidence type="ECO:0000256" key="4">
    <source>
        <dbReference type="ARBA" id="ARBA00022679"/>
    </source>
</evidence>
<dbReference type="EMBL" id="KN716263">
    <property type="protein sequence ID" value="KJH48572.1"/>
    <property type="molecule type" value="Genomic_DNA"/>
</dbReference>
<dbReference type="GO" id="GO:0009450">
    <property type="term" value="P:gamma-aminobutyric acid catabolic process"/>
    <property type="evidence" value="ECO:0007669"/>
    <property type="project" value="TreeGrafter"/>
</dbReference>
<dbReference type="AlphaFoldDB" id="A0A0D8XXL3"/>
<dbReference type="OrthoDB" id="5419315at2759"/>
<keyword evidence="4" id="KW-0808">Transferase</keyword>
<reference evidence="6 7" key="1">
    <citation type="submission" date="2013-11" db="EMBL/GenBank/DDBJ databases">
        <title>Draft genome of the bovine lungworm Dictyocaulus viviparus.</title>
        <authorList>
            <person name="Mitreva M."/>
        </authorList>
    </citation>
    <scope>NUCLEOTIDE SEQUENCE [LARGE SCALE GENOMIC DNA]</scope>
    <source>
        <strain evidence="6 7">HannoverDv2000</strain>
    </source>
</reference>
<comment type="cofactor">
    <cofactor evidence="1">
        <name>pyridoxal 5'-phosphate</name>
        <dbReference type="ChEBI" id="CHEBI:597326"/>
    </cofactor>
</comment>
<evidence type="ECO:0000256" key="5">
    <source>
        <dbReference type="SAM" id="Phobius"/>
    </source>
</evidence>
<keyword evidence="7" id="KW-1185">Reference proteome</keyword>
<feature type="transmembrane region" description="Helical" evidence="5">
    <location>
        <begin position="125"/>
        <end position="144"/>
    </location>
</feature>